<reference evidence="1" key="1">
    <citation type="journal article" date="2015" name="Nature">
        <title>Complex archaea that bridge the gap between prokaryotes and eukaryotes.</title>
        <authorList>
            <person name="Spang A."/>
            <person name="Saw J.H."/>
            <person name="Jorgensen S.L."/>
            <person name="Zaremba-Niedzwiedzka K."/>
            <person name="Martijn J."/>
            <person name="Lind A.E."/>
            <person name="van Eijk R."/>
            <person name="Schleper C."/>
            <person name="Guy L."/>
            <person name="Ettema T.J."/>
        </authorList>
    </citation>
    <scope>NUCLEOTIDE SEQUENCE</scope>
</reference>
<evidence type="ECO:0000313" key="1">
    <source>
        <dbReference type="EMBL" id="KKK52603.1"/>
    </source>
</evidence>
<comment type="caution">
    <text evidence="1">The sequence shown here is derived from an EMBL/GenBank/DDBJ whole genome shotgun (WGS) entry which is preliminary data.</text>
</comment>
<accession>A0A0F8W7J0</accession>
<protein>
    <submittedName>
        <fullName evidence="1">Uncharacterized protein</fullName>
    </submittedName>
</protein>
<dbReference type="AlphaFoldDB" id="A0A0F8W7J0"/>
<proteinExistence type="predicted"/>
<dbReference type="EMBL" id="LAZR01066938">
    <property type="protein sequence ID" value="KKK52603.1"/>
    <property type="molecule type" value="Genomic_DNA"/>
</dbReference>
<name>A0A0F8W7J0_9ZZZZ</name>
<gene>
    <name evidence="1" type="ORF">LCGC14_3103230</name>
</gene>
<organism evidence="1">
    <name type="scientific">marine sediment metagenome</name>
    <dbReference type="NCBI Taxonomy" id="412755"/>
    <lineage>
        <taxon>unclassified sequences</taxon>
        <taxon>metagenomes</taxon>
        <taxon>ecological metagenomes</taxon>
    </lineage>
</organism>
<sequence length="127" mass="14352">MTSRYGYGDGLDCCLIRIEHEKGIFYMSVESGDLSWVYTVVLNMLKRWDMAPPRLMKSLKLYSEGGPNTLTLAKAQGRPYFELPGSDDEWVCLAARGWWVAADRLALFEAHEVAINAFQEGAPEMNL</sequence>